<feature type="compositionally biased region" description="Low complexity" evidence="1">
    <location>
        <begin position="240"/>
        <end position="253"/>
    </location>
</feature>
<comment type="caution">
    <text evidence="2">The sequence shown here is derived from an EMBL/GenBank/DDBJ whole genome shotgun (WGS) entry which is preliminary data.</text>
</comment>
<name>A0A3N4ZNE5_9MICO</name>
<dbReference type="Proteomes" id="UP000280501">
    <property type="component" value="Unassembled WGS sequence"/>
</dbReference>
<dbReference type="PANTHER" id="PTHR38479:SF2">
    <property type="entry name" value="WINGED HELIX DNA-BINDING DOMAIN-CONTAINING PROTEIN"/>
    <property type="match status" value="1"/>
</dbReference>
<dbReference type="AlphaFoldDB" id="A0A3N4ZNE5"/>
<dbReference type="RefSeq" id="WP_123814433.1">
    <property type="nucleotide sequence ID" value="NZ_RKQZ01000001.1"/>
</dbReference>
<dbReference type="EMBL" id="RKQZ01000001">
    <property type="protein sequence ID" value="RPF21391.1"/>
    <property type="molecule type" value="Genomic_DNA"/>
</dbReference>
<gene>
    <name evidence="2" type="ORF">EDD34_2018</name>
</gene>
<feature type="region of interest" description="Disordered" evidence="1">
    <location>
        <begin position="240"/>
        <end position="267"/>
    </location>
</feature>
<proteinExistence type="predicted"/>
<organism evidence="2 3">
    <name type="scientific">Myceligenerans xiligouense</name>
    <dbReference type="NCBI Taxonomy" id="253184"/>
    <lineage>
        <taxon>Bacteria</taxon>
        <taxon>Bacillati</taxon>
        <taxon>Actinomycetota</taxon>
        <taxon>Actinomycetes</taxon>
        <taxon>Micrococcales</taxon>
        <taxon>Promicromonosporaceae</taxon>
        <taxon>Myceligenerans</taxon>
    </lineage>
</organism>
<dbReference type="GO" id="GO:0003677">
    <property type="term" value="F:DNA binding"/>
    <property type="evidence" value="ECO:0007669"/>
    <property type="project" value="UniProtKB-KW"/>
</dbReference>
<reference evidence="2 3" key="1">
    <citation type="submission" date="2018-11" db="EMBL/GenBank/DDBJ databases">
        <title>Sequencing the genomes of 1000 actinobacteria strains.</title>
        <authorList>
            <person name="Klenk H.-P."/>
        </authorList>
    </citation>
    <scope>NUCLEOTIDE SEQUENCE [LARGE SCALE GENOMIC DNA]</scope>
    <source>
        <strain evidence="2 3">DSM 15700</strain>
    </source>
</reference>
<accession>A0A3N4ZNE5</accession>
<dbReference type="PANTHER" id="PTHR38479">
    <property type="entry name" value="LMO0824 PROTEIN"/>
    <property type="match status" value="1"/>
</dbReference>
<dbReference type="Pfam" id="PF06224">
    <property type="entry name" value="AlkZ-like"/>
    <property type="match status" value="1"/>
</dbReference>
<protein>
    <submittedName>
        <fullName evidence="2">Winged helix DNA-binding protein</fullName>
    </submittedName>
</protein>
<evidence type="ECO:0000313" key="2">
    <source>
        <dbReference type="EMBL" id="RPF21391.1"/>
    </source>
</evidence>
<keyword evidence="2" id="KW-0238">DNA-binding</keyword>
<dbReference type="OrthoDB" id="9148135at2"/>
<keyword evidence="3" id="KW-1185">Reference proteome</keyword>
<dbReference type="InterPro" id="IPR009351">
    <property type="entry name" value="AlkZ-like"/>
</dbReference>
<sequence length="381" mass="40595">MSSSTVLSPDAARRLRLRAQGLAPRGDLTPVEVVRRMVALQGQDLPAVLRAIAIRSRPTTTLDDVRAAFDAGELVRGWTQRGTLFATTPRDLAALLSLTAERVKRTSRKLREDEGLDDDVVRQAAAVAREALADGAVSRATLMDLWRQEGVPTDGQRGYHLISLLALDGLLHWGPFAGTQQLMVAPRGEGGHVRPADELRRIALAYFATRGPATVEDLAWWLGLPKTPVRQAVADLLAEGGPAGPAAATPSGDGRTRPSPPGRGGLREVEVNGTRMILTGAALPGDPEQGPGASGVTLVPGFDEIVLGYQDRGLVASPEAMRSVVPFTNGVFRPAVLLDGSLVGTWRRAPKKNESPFELVGGIGDRDRRAVEKAIAAWEHG</sequence>
<evidence type="ECO:0000313" key="3">
    <source>
        <dbReference type="Proteomes" id="UP000280501"/>
    </source>
</evidence>
<evidence type="ECO:0000256" key="1">
    <source>
        <dbReference type="SAM" id="MobiDB-lite"/>
    </source>
</evidence>